<dbReference type="InterPro" id="IPR043502">
    <property type="entry name" value="DNA/RNA_pol_sf"/>
</dbReference>
<dbReference type="InterPro" id="IPR000953">
    <property type="entry name" value="Chromo/chromo_shadow_dom"/>
</dbReference>
<dbReference type="PANTHER" id="PTHR37984:SF5">
    <property type="entry name" value="PROTEIN NYNRIN-LIKE"/>
    <property type="match status" value="1"/>
</dbReference>
<evidence type="ECO:0008006" key="12">
    <source>
        <dbReference type="Google" id="ProtNLM"/>
    </source>
</evidence>
<dbReference type="GO" id="GO:0003676">
    <property type="term" value="F:nucleic acid binding"/>
    <property type="evidence" value="ECO:0007669"/>
    <property type="project" value="InterPro"/>
</dbReference>
<dbReference type="InterPro" id="IPR021109">
    <property type="entry name" value="Peptidase_aspartic_dom_sf"/>
</dbReference>
<evidence type="ECO:0000256" key="4">
    <source>
        <dbReference type="ARBA" id="ARBA00022759"/>
    </source>
</evidence>
<dbReference type="RefSeq" id="XP_064684357.1">
    <property type="nucleotide sequence ID" value="XM_064820437.1"/>
</dbReference>
<evidence type="ECO:0000256" key="6">
    <source>
        <dbReference type="SAM" id="MobiDB-lite"/>
    </source>
</evidence>
<evidence type="ECO:0000256" key="5">
    <source>
        <dbReference type="ARBA" id="ARBA00023268"/>
    </source>
</evidence>
<dbReference type="Gene3D" id="1.10.340.70">
    <property type="match status" value="1"/>
</dbReference>
<dbReference type="Gene3D" id="2.40.50.40">
    <property type="match status" value="1"/>
</dbReference>
<dbReference type="Pfam" id="PF00078">
    <property type="entry name" value="RVT_1"/>
    <property type="match status" value="1"/>
</dbReference>
<dbReference type="Pfam" id="PF00385">
    <property type="entry name" value="Chromo"/>
    <property type="match status" value="1"/>
</dbReference>
<dbReference type="GO" id="GO:0016779">
    <property type="term" value="F:nucleotidyltransferase activity"/>
    <property type="evidence" value="ECO:0007669"/>
    <property type="project" value="UniProtKB-KW"/>
</dbReference>
<dbReference type="InterPro" id="IPR005162">
    <property type="entry name" value="Retrotrans_gag_dom"/>
</dbReference>
<evidence type="ECO:0000313" key="11">
    <source>
        <dbReference type="Proteomes" id="UP001304243"/>
    </source>
</evidence>
<feature type="region of interest" description="Disordered" evidence="6">
    <location>
        <begin position="1730"/>
        <end position="1775"/>
    </location>
</feature>
<dbReference type="InterPro" id="IPR050951">
    <property type="entry name" value="Retrovirus_Pol_polyprotein"/>
</dbReference>
<dbReference type="InterPro" id="IPR001584">
    <property type="entry name" value="Integrase_cat-core"/>
</dbReference>
<feature type="compositionally biased region" description="Basic and acidic residues" evidence="6">
    <location>
        <begin position="1753"/>
        <end position="1775"/>
    </location>
</feature>
<evidence type="ECO:0000256" key="2">
    <source>
        <dbReference type="ARBA" id="ARBA00022695"/>
    </source>
</evidence>
<dbReference type="InterPro" id="IPR012337">
    <property type="entry name" value="RNaseH-like_sf"/>
</dbReference>
<evidence type="ECO:0000259" key="8">
    <source>
        <dbReference type="PROSITE" id="PS50878"/>
    </source>
</evidence>
<evidence type="ECO:0000313" key="10">
    <source>
        <dbReference type="EMBL" id="KAK4517691.1"/>
    </source>
</evidence>
<keyword evidence="2" id="KW-0548">Nucleotidyltransferase</keyword>
<dbReference type="InterPro" id="IPR016197">
    <property type="entry name" value="Chromo-like_dom_sf"/>
</dbReference>
<feature type="compositionally biased region" description="Basic residues" evidence="6">
    <location>
        <begin position="1738"/>
        <end position="1752"/>
    </location>
</feature>
<dbReference type="CDD" id="cd01647">
    <property type="entry name" value="RT_LTR"/>
    <property type="match status" value="1"/>
</dbReference>
<dbReference type="SUPFAM" id="SSF53098">
    <property type="entry name" value="Ribonuclease H-like"/>
    <property type="match status" value="1"/>
</dbReference>
<keyword evidence="11" id="KW-1185">Reference proteome</keyword>
<feature type="region of interest" description="Disordered" evidence="6">
    <location>
        <begin position="1"/>
        <end position="40"/>
    </location>
</feature>
<dbReference type="InterPro" id="IPR041577">
    <property type="entry name" value="RT_RNaseH_2"/>
</dbReference>
<dbReference type="InterPro" id="IPR000477">
    <property type="entry name" value="RT_dom"/>
</dbReference>
<keyword evidence="3" id="KW-0540">Nuclease</keyword>
<evidence type="ECO:0000256" key="3">
    <source>
        <dbReference type="ARBA" id="ARBA00022722"/>
    </source>
</evidence>
<evidence type="ECO:0000259" key="9">
    <source>
        <dbReference type="PROSITE" id="PS50994"/>
    </source>
</evidence>
<dbReference type="Pfam" id="PF17921">
    <property type="entry name" value="Integrase_H2C2"/>
    <property type="match status" value="1"/>
</dbReference>
<evidence type="ECO:0000259" key="7">
    <source>
        <dbReference type="PROSITE" id="PS50013"/>
    </source>
</evidence>
<keyword evidence="4" id="KW-0378">Hydrolase</keyword>
<feature type="region of interest" description="Disordered" evidence="6">
    <location>
        <begin position="89"/>
        <end position="108"/>
    </location>
</feature>
<dbReference type="PANTHER" id="PTHR37984">
    <property type="entry name" value="PROTEIN CBG26694"/>
    <property type="match status" value="1"/>
</dbReference>
<dbReference type="GO" id="GO:0004519">
    <property type="term" value="F:endonuclease activity"/>
    <property type="evidence" value="ECO:0007669"/>
    <property type="project" value="UniProtKB-KW"/>
</dbReference>
<dbReference type="Gene3D" id="3.30.70.270">
    <property type="match status" value="2"/>
</dbReference>
<reference evidence="10 11" key="1">
    <citation type="submission" date="2022-11" db="EMBL/GenBank/DDBJ databases">
        <title>Mucor velutinosus strain NIH1002 WGS.</title>
        <authorList>
            <person name="Subramanian P."/>
            <person name="Mullikin J.C."/>
            <person name="Segre J.A."/>
            <person name="Zelazny A.M."/>
        </authorList>
    </citation>
    <scope>NUCLEOTIDE SEQUENCE [LARGE SCALE GENOMIC DNA]</scope>
    <source>
        <strain evidence="10 11">NIH1002</strain>
    </source>
</reference>
<dbReference type="InterPro" id="IPR041588">
    <property type="entry name" value="Integrase_H2C2"/>
</dbReference>
<dbReference type="InterPro" id="IPR036397">
    <property type="entry name" value="RNaseH_sf"/>
</dbReference>
<dbReference type="CDD" id="cd09274">
    <property type="entry name" value="RNase_HI_RT_Ty3"/>
    <property type="match status" value="1"/>
</dbReference>
<gene>
    <name evidence="10" type="ORF">ATC70_001032</name>
</gene>
<feature type="region of interest" description="Disordered" evidence="6">
    <location>
        <begin position="1232"/>
        <end position="1293"/>
    </location>
</feature>
<dbReference type="PROSITE" id="PS50013">
    <property type="entry name" value="CHROMO_2"/>
    <property type="match status" value="1"/>
</dbReference>
<feature type="domain" description="Chromo" evidence="7">
    <location>
        <begin position="1680"/>
        <end position="1738"/>
    </location>
</feature>
<dbReference type="GeneID" id="89944734"/>
<feature type="compositionally biased region" description="Low complexity" evidence="6">
    <location>
        <begin position="14"/>
        <end position="31"/>
    </location>
</feature>
<dbReference type="PROSITE" id="PS50878">
    <property type="entry name" value="RT_POL"/>
    <property type="match status" value="1"/>
</dbReference>
<dbReference type="PROSITE" id="PS50994">
    <property type="entry name" value="INTEGRASE"/>
    <property type="match status" value="1"/>
</dbReference>
<dbReference type="Pfam" id="PF03732">
    <property type="entry name" value="Retrotrans_gag"/>
    <property type="match status" value="1"/>
</dbReference>
<dbReference type="SMART" id="SM00298">
    <property type="entry name" value="CHROMO"/>
    <property type="match status" value="1"/>
</dbReference>
<keyword evidence="4" id="KW-0255">Endonuclease</keyword>
<organism evidence="10 11">
    <name type="scientific">Mucor velutinosus</name>
    <dbReference type="NCBI Taxonomy" id="708070"/>
    <lineage>
        <taxon>Eukaryota</taxon>
        <taxon>Fungi</taxon>
        <taxon>Fungi incertae sedis</taxon>
        <taxon>Mucoromycota</taxon>
        <taxon>Mucoromycotina</taxon>
        <taxon>Mucoromycetes</taxon>
        <taxon>Mucorales</taxon>
        <taxon>Mucorineae</taxon>
        <taxon>Mucoraceae</taxon>
        <taxon>Mucor</taxon>
    </lineage>
</organism>
<dbReference type="GO" id="GO:0015074">
    <property type="term" value="P:DNA integration"/>
    <property type="evidence" value="ECO:0007669"/>
    <property type="project" value="InterPro"/>
</dbReference>
<dbReference type="SUPFAM" id="SSF54160">
    <property type="entry name" value="Chromo domain-like"/>
    <property type="match status" value="1"/>
</dbReference>
<dbReference type="SUPFAM" id="SSF56672">
    <property type="entry name" value="DNA/RNA polymerases"/>
    <property type="match status" value="1"/>
</dbReference>
<feature type="domain" description="Integrase catalytic" evidence="9">
    <location>
        <begin position="1376"/>
        <end position="1542"/>
    </location>
</feature>
<sequence>MSPKKSNHKVINQEASGVTATTGEATVATAGPTSTDKALTAGPTSTDQALTAANLVVSAAPVGTDAQGSTAATLMEIDDPIVTTSQDAINGDSSAASSSSVGNIHGDIPRTSVSTDAINGDASGNFAVLAEVHGSQASSVRASSNIHGNTAASVGDANVDNASATFYHIPVPQGFATPISSDERLTLMNEIERLRLMVFKTTIQSIGCPQGSIIPANLGVLRNQLEMAERTYELVFGKTESTLVPNETPYFQWRGHFFNKRRAVFATPNDCLDHFELVLQAHRLSIHDNWERIVPAKLSTGMARWYTSMVAKQGRLTWSEFRTAVINKYGRSSIDMRDEAREQLERLVYQQGEAFNQFVDKFQQLRNQAEIQDEDCIVRYLIKALPEELANYTKFSLNNNSDKEEITVDLAVNKITAIYNALFKDKWEREREKATSVTSSASILINNSGTKVTSHSTKRCIYHPNAHNHRTKDCKASDNMKKRIDAAQRKFGEVNTRICHDCKEPGWTPAHRAVCKMKNNQPRFRNKVVKKTIVPVPNQQADYNSDDNMDTDTESDEQNMTFAAMNIKDCEYQYMNEPPRNLLNKNSIILPITLENNDIKVRTYFLLDTGSSFSCISPKLAKILEVKINKDIKGTIKTCKKDTVIDRIGSTEEDIKIIYNSRQCYSKLEIFDIFSDIDVVIGMDLIMQIGITISNMAMDWDDDNNPEIPAIDPNPYTPNDSPYGTEAERAHFTKEIEPYIKANKNIDPKAYCNIPGSTLELHILKHHENKMYKPQWPLEEKFLPAIKEQMATWIRNGVIQPAPPGTPYNSPIFCVRKKTSTGEYAPGVYRVVVDCRAVNAALDPDKSDRFPLPLISTLHRKMSEHAIFSVLDLSQCFHSFRLESASRKYVSFIDPTTGLQWSFRNCPMGLLPISSFVQRHLTNLFSDLSSVTTNFIDDITVHTEADMETHLKYVKIVIDRLTKANLKINHAKTHFAQRSINILGFCLSEKGLALDSRKVSNVLDWDPKVANSKELQSRLGLINYFRGNLPRLSTLTAPLDAIKNAPDIDKVWTEDHTIAMTNIHQLLVSSPIISAPNLAYPFCLVTDASAYGIGACLYQVIKKRIYYNGFIARKLSASEQRYGSSKRELLAVVYAFNKFRQWLWGEKFHLFLDNRGLLYLHSQEKLTRMIENFYDTIFEFHFDITYCMGMDNILADRLSRIFVPGTKKLEGCGSLARRATVIKRTLDPIESTNNKNLHEAKKQKKGSKSKDIILHPINQSTQGTEINDMENNVNKENTNSNTVSSALTETANPDSKDNRELFIYASHLDIYEVPKSEAQKQELLEKSHLLGHYGITAMEQVIHEDYQMHWKGLRKDIERYVKNCSKCRVFNIGRHVYHPPKNHTADSVGDHWVFDLGTFDVTTPRGNNFILVAMDLFSRFIVLRALPNKTATTVAKEIVSIFSLFGYPKILSHDNGKEFSSQLLESIAANAQIEQRLSLPWCPLGNSACEAAVKSSKAIIIKMLDGCAENWDLYLDGTAYSLNLHKSRLHGMKPFVVMFARLPNELKDYSEVEISLPEQTLNAKALKDKIKRIDKILVPAIKEQIVKTQKADNAYFMKRHKILKNPFPIGASVMIKNAESKNSKTDPKYEGVFYIHGYTKNGSYILKDETDTFLSRDVPTSHIKLINENPPPPEPADKRYEVEAILKHKGKAPNYQYLVTWKDYDSSYDSWETPELFDSKKPIEQYWARVGAPEKSSGKKQRAPKSINKRKIATREERSTKRHARLIENRRPSSL</sequence>
<comment type="caution">
    <text evidence="10">The sequence shown here is derived from an EMBL/GenBank/DDBJ whole genome shotgun (WGS) entry which is preliminary data.</text>
</comment>
<protein>
    <recommendedName>
        <fullName evidence="12">Reverse transcriptase</fullName>
    </recommendedName>
</protein>
<dbReference type="Gene3D" id="2.40.70.10">
    <property type="entry name" value="Acid Proteases"/>
    <property type="match status" value="1"/>
</dbReference>
<dbReference type="InterPro" id="IPR043128">
    <property type="entry name" value="Rev_trsase/Diguanyl_cyclase"/>
</dbReference>
<keyword evidence="1" id="KW-0808">Transferase</keyword>
<dbReference type="Pfam" id="PF17919">
    <property type="entry name" value="RT_RNaseH_2"/>
    <property type="match status" value="1"/>
</dbReference>
<keyword evidence="5" id="KW-0511">Multifunctional enzyme</keyword>
<feature type="compositionally biased region" description="Low complexity" evidence="6">
    <location>
        <begin position="1270"/>
        <end position="1284"/>
    </location>
</feature>
<dbReference type="EMBL" id="JASEJX010000013">
    <property type="protein sequence ID" value="KAK4517691.1"/>
    <property type="molecule type" value="Genomic_DNA"/>
</dbReference>
<dbReference type="Gene3D" id="3.30.420.10">
    <property type="entry name" value="Ribonuclease H-like superfamily/Ribonuclease H"/>
    <property type="match status" value="1"/>
</dbReference>
<dbReference type="Pfam" id="PF00665">
    <property type="entry name" value="rve"/>
    <property type="match status" value="1"/>
</dbReference>
<name>A0AAN7DM93_9FUNG</name>
<feature type="domain" description="Reverse transcriptase" evidence="8">
    <location>
        <begin position="796"/>
        <end position="987"/>
    </location>
</feature>
<dbReference type="Gene3D" id="3.10.10.10">
    <property type="entry name" value="HIV Type 1 Reverse Transcriptase, subunit A, domain 1"/>
    <property type="match status" value="1"/>
</dbReference>
<dbReference type="Proteomes" id="UP001304243">
    <property type="component" value="Unassembled WGS sequence"/>
</dbReference>
<accession>A0AAN7DM93</accession>
<evidence type="ECO:0000256" key="1">
    <source>
        <dbReference type="ARBA" id="ARBA00022679"/>
    </source>
</evidence>
<dbReference type="GO" id="GO:0005634">
    <property type="term" value="C:nucleus"/>
    <property type="evidence" value="ECO:0007669"/>
    <property type="project" value="UniProtKB-ARBA"/>
</dbReference>
<proteinExistence type="predicted"/>
<dbReference type="InterPro" id="IPR023780">
    <property type="entry name" value="Chromo_domain"/>
</dbReference>